<evidence type="ECO:0000313" key="3">
    <source>
        <dbReference type="Proteomes" id="UP000228952"/>
    </source>
</evidence>
<proteinExistence type="predicted"/>
<evidence type="ECO:0000313" key="2">
    <source>
        <dbReference type="EMBL" id="PJA14517.1"/>
    </source>
</evidence>
<protein>
    <recommendedName>
        <fullName evidence="1">DUF6922 domain-containing protein</fullName>
    </recommendedName>
</protein>
<comment type="caution">
    <text evidence="2">The sequence shown here is derived from an EMBL/GenBank/DDBJ whole genome shotgun (WGS) entry which is preliminary data.</text>
</comment>
<organism evidence="2 3">
    <name type="scientific">Candidatus Dojkabacteria bacterium CG_4_10_14_0_2_um_filter_Dojkabacteria_WS6_41_15</name>
    <dbReference type="NCBI Taxonomy" id="2014249"/>
    <lineage>
        <taxon>Bacteria</taxon>
        <taxon>Candidatus Dojkabacteria</taxon>
    </lineage>
</organism>
<reference evidence="3" key="1">
    <citation type="submission" date="2017-09" db="EMBL/GenBank/DDBJ databases">
        <title>Depth-based differentiation of microbial function through sediment-hosted aquifers and enrichment of novel symbionts in the deep terrestrial subsurface.</title>
        <authorList>
            <person name="Probst A.J."/>
            <person name="Ladd B."/>
            <person name="Jarett J.K."/>
            <person name="Geller-Mcgrath D.E."/>
            <person name="Sieber C.M.K."/>
            <person name="Emerson J.B."/>
            <person name="Anantharaman K."/>
            <person name="Thomas B.C."/>
            <person name="Malmstrom R."/>
            <person name="Stieglmeier M."/>
            <person name="Klingl A."/>
            <person name="Woyke T."/>
            <person name="Ryan C.M."/>
            <person name="Banfield J.F."/>
        </authorList>
    </citation>
    <scope>NUCLEOTIDE SEQUENCE [LARGE SCALE GENOMIC DNA]</scope>
</reference>
<dbReference type="Proteomes" id="UP000228952">
    <property type="component" value="Unassembled WGS sequence"/>
</dbReference>
<evidence type="ECO:0000259" key="1">
    <source>
        <dbReference type="Pfam" id="PF21956"/>
    </source>
</evidence>
<gene>
    <name evidence="2" type="ORF">COX64_01890</name>
</gene>
<dbReference type="Pfam" id="PF21956">
    <property type="entry name" value="DUF6922"/>
    <property type="match status" value="1"/>
</dbReference>
<dbReference type="EMBL" id="PFQB01000048">
    <property type="protein sequence ID" value="PJA14517.1"/>
    <property type="molecule type" value="Genomic_DNA"/>
</dbReference>
<accession>A0A2M7W296</accession>
<sequence length="94" mass="10990">MPPHIASYLWDVPLDKLNLVKASKFVIERVLEYGNTEDVVWLEKTYGKELIIKTLSESLRISAKTGNYFALRYKLDDSVLTCLRAPYIQKQHRF</sequence>
<dbReference type="AlphaFoldDB" id="A0A2M7W296"/>
<dbReference type="InterPro" id="IPR053830">
    <property type="entry name" value="DUF6922"/>
</dbReference>
<name>A0A2M7W296_9BACT</name>
<feature type="domain" description="DUF6922" evidence="1">
    <location>
        <begin position="7"/>
        <end position="55"/>
    </location>
</feature>